<accession>A0A841KBN3</accession>
<dbReference type="RefSeq" id="WP_183334628.1">
    <property type="nucleotide sequence ID" value="NZ_BMHX01000004.1"/>
</dbReference>
<keyword evidence="3" id="KW-0255">Endonuclease</keyword>
<dbReference type="EMBL" id="JACHEH010000004">
    <property type="protein sequence ID" value="MBB6168304.1"/>
    <property type="molecule type" value="Genomic_DNA"/>
</dbReference>
<keyword evidence="1" id="KW-0472">Membrane</keyword>
<reference evidence="3 4" key="1">
    <citation type="submission" date="2020-08" db="EMBL/GenBank/DDBJ databases">
        <title>Genomic Encyclopedia of Type Strains, Phase IV (KMG-IV): sequencing the most valuable type-strain genomes for metagenomic binning, comparative biology and taxonomic classification.</title>
        <authorList>
            <person name="Goeker M."/>
        </authorList>
    </citation>
    <scope>NUCLEOTIDE SEQUENCE [LARGE SCALE GENOMIC DNA]</scope>
    <source>
        <strain evidence="3 4">DSM 101465</strain>
    </source>
</reference>
<evidence type="ECO:0000313" key="4">
    <source>
        <dbReference type="Proteomes" id="UP000588017"/>
    </source>
</evidence>
<keyword evidence="4" id="KW-1185">Reference proteome</keyword>
<organism evidence="3 4">
    <name type="scientific">Chelatococcus composti</name>
    <dbReference type="NCBI Taxonomy" id="1743235"/>
    <lineage>
        <taxon>Bacteria</taxon>
        <taxon>Pseudomonadati</taxon>
        <taxon>Pseudomonadota</taxon>
        <taxon>Alphaproteobacteria</taxon>
        <taxon>Hyphomicrobiales</taxon>
        <taxon>Chelatococcaceae</taxon>
        <taxon>Chelatococcus</taxon>
    </lineage>
</organism>
<feature type="domain" description="TNase-like" evidence="2">
    <location>
        <begin position="54"/>
        <end position="165"/>
    </location>
</feature>
<keyword evidence="1" id="KW-0812">Transmembrane</keyword>
<dbReference type="SMART" id="SM00318">
    <property type="entry name" value="SNc"/>
    <property type="match status" value="1"/>
</dbReference>
<keyword evidence="3" id="KW-0378">Hydrolase</keyword>
<comment type="caution">
    <text evidence="3">The sequence shown here is derived from an EMBL/GenBank/DDBJ whole genome shotgun (WGS) entry which is preliminary data.</text>
</comment>
<protein>
    <submittedName>
        <fullName evidence="3">Endonuclease YncB(Thermonuclease family)</fullName>
    </submittedName>
</protein>
<dbReference type="PROSITE" id="PS50830">
    <property type="entry name" value="TNASE_3"/>
    <property type="match status" value="1"/>
</dbReference>
<dbReference type="Proteomes" id="UP000588017">
    <property type="component" value="Unassembled WGS sequence"/>
</dbReference>
<proteinExistence type="predicted"/>
<dbReference type="InterPro" id="IPR035437">
    <property type="entry name" value="SNase_OB-fold_sf"/>
</dbReference>
<feature type="transmembrane region" description="Helical" evidence="1">
    <location>
        <begin position="23"/>
        <end position="42"/>
    </location>
</feature>
<keyword evidence="3" id="KW-0540">Nuclease</keyword>
<dbReference type="AlphaFoldDB" id="A0A841KBN3"/>
<dbReference type="GO" id="GO:0004519">
    <property type="term" value="F:endonuclease activity"/>
    <property type="evidence" value="ECO:0007669"/>
    <property type="project" value="UniProtKB-KW"/>
</dbReference>
<gene>
    <name evidence="3" type="ORF">HNQ73_001934</name>
</gene>
<dbReference type="Pfam" id="PF00565">
    <property type="entry name" value="SNase"/>
    <property type="match status" value="1"/>
</dbReference>
<dbReference type="Gene3D" id="2.40.50.90">
    <property type="match status" value="1"/>
</dbReference>
<evidence type="ECO:0000313" key="3">
    <source>
        <dbReference type="EMBL" id="MBB6168304.1"/>
    </source>
</evidence>
<evidence type="ECO:0000256" key="1">
    <source>
        <dbReference type="SAM" id="Phobius"/>
    </source>
</evidence>
<sequence length="177" mass="19686">MRRGRVSVVRGRQRHVEWRLRDLLRAVAVLTVLLIVLAVLLWREETHIAGPVDVIDGDTLRLADGRPLRLEGLDAPEIDQFCERPSGTYACGRAARRALFRLVAGANVTCVAHGRDRYDRLLGRCRAGEVDIGASLVAAGWAVANGRYRVEEAAARTAGRGLWQGSFERPADWRARH</sequence>
<dbReference type="SUPFAM" id="SSF50199">
    <property type="entry name" value="Staphylococcal nuclease"/>
    <property type="match status" value="1"/>
</dbReference>
<name>A0A841KBN3_9HYPH</name>
<dbReference type="InterPro" id="IPR016071">
    <property type="entry name" value="Staphylococal_nuclease_OB-fold"/>
</dbReference>
<keyword evidence="1" id="KW-1133">Transmembrane helix</keyword>
<evidence type="ECO:0000259" key="2">
    <source>
        <dbReference type="PROSITE" id="PS50830"/>
    </source>
</evidence>